<dbReference type="PANTHER" id="PTHR43591">
    <property type="entry name" value="METHYLTRANSFERASE"/>
    <property type="match status" value="1"/>
</dbReference>
<organism evidence="2 3">
    <name type="scientific">Porites evermanni</name>
    <dbReference type="NCBI Taxonomy" id="104178"/>
    <lineage>
        <taxon>Eukaryota</taxon>
        <taxon>Metazoa</taxon>
        <taxon>Cnidaria</taxon>
        <taxon>Anthozoa</taxon>
        <taxon>Hexacorallia</taxon>
        <taxon>Scleractinia</taxon>
        <taxon>Fungiina</taxon>
        <taxon>Poritidae</taxon>
        <taxon>Porites</taxon>
    </lineage>
</organism>
<proteinExistence type="predicted"/>
<name>A0ABN8MQF4_9CNID</name>
<evidence type="ECO:0000259" key="1">
    <source>
        <dbReference type="Pfam" id="PF13649"/>
    </source>
</evidence>
<reference evidence="2 3" key="1">
    <citation type="submission" date="2022-05" db="EMBL/GenBank/DDBJ databases">
        <authorList>
            <consortium name="Genoscope - CEA"/>
            <person name="William W."/>
        </authorList>
    </citation>
    <scope>NUCLEOTIDE SEQUENCE [LARGE SCALE GENOMIC DNA]</scope>
</reference>
<keyword evidence="3" id="KW-1185">Reference proteome</keyword>
<feature type="domain" description="Methyltransferase" evidence="1">
    <location>
        <begin position="262"/>
        <end position="355"/>
    </location>
</feature>
<dbReference type="InterPro" id="IPR029063">
    <property type="entry name" value="SAM-dependent_MTases_sf"/>
</dbReference>
<dbReference type="Pfam" id="PF13649">
    <property type="entry name" value="Methyltransf_25"/>
    <property type="match status" value="2"/>
</dbReference>
<sequence length="412" mass="46315">MISSQEIGAAGACFHKPLAECLDVAVNEVFPNIKKTQLKILDAGAGTGPIGIELLKLGYTDIHALDISQEMLNIAKEKGVPYRRFICCPLTEKKIDELETGEFDALISAGTLIKANVRPEALVEMIRIVKTGGLVCFSLRYNEVDDYQPKMTELEEAGIWEKLSGKKIPYYNREDMPSYGFGFVMAIRTYEASYKKYFPDTYEKIGKDSTHDEVRQLYDEWAVKYDEQIGAAGAAFHKPLSDYMNSFVKESFPNTPKDQLKILDAGAGTGPIGIELDKLGYTCVHALDISEEMLNVARQKGVPYKRFICTALTEKRVCEVETGEFDIVIAAGALIMANVRPEALVEIVRMVKKGGLVCFSLRYNEVDHYEPKMTELEKEGIWEKLGSKKIPYFNQEDMPSYAYGFTYKVLKK</sequence>
<evidence type="ECO:0000313" key="3">
    <source>
        <dbReference type="Proteomes" id="UP001159427"/>
    </source>
</evidence>
<comment type="caution">
    <text evidence="2">The sequence shown here is derived from an EMBL/GenBank/DDBJ whole genome shotgun (WGS) entry which is preliminary data.</text>
</comment>
<dbReference type="PANTHER" id="PTHR43591:SF110">
    <property type="entry name" value="RHODANESE DOMAIN-CONTAINING PROTEIN"/>
    <property type="match status" value="1"/>
</dbReference>
<gene>
    <name evidence="2" type="ORF">PEVE_00036587</name>
</gene>
<dbReference type="EMBL" id="CALNXI010000587">
    <property type="protein sequence ID" value="CAH3029700.1"/>
    <property type="molecule type" value="Genomic_DNA"/>
</dbReference>
<dbReference type="CDD" id="cd02440">
    <property type="entry name" value="AdoMet_MTases"/>
    <property type="match status" value="2"/>
</dbReference>
<evidence type="ECO:0000313" key="2">
    <source>
        <dbReference type="EMBL" id="CAH3029700.1"/>
    </source>
</evidence>
<dbReference type="InterPro" id="IPR041698">
    <property type="entry name" value="Methyltransf_25"/>
</dbReference>
<dbReference type="Proteomes" id="UP001159427">
    <property type="component" value="Unassembled WGS sequence"/>
</dbReference>
<protein>
    <recommendedName>
        <fullName evidence="1">Methyltransferase domain-containing protein</fullName>
    </recommendedName>
</protein>
<dbReference type="SUPFAM" id="SSF53335">
    <property type="entry name" value="S-adenosyl-L-methionine-dependent methyltransferases"/>
    <property type="match status" value="2"/>
</dbReference>
<feature type="domain" description="Methyltransferase" evidence="1">
    <location>
        <begin position="40"/>
        <end position="133"/>
    </location>
</feature>
<dbReference type="Gene3D" id="3.40.50.150">
    <property type="entry name" value="Vaccinia Virus protein VP39"/>
    <property type="match status" value="2"/>
</dbReference>
<accession>A0ABN8MQF4</accession>